<evidence type="ECO:0000256" key="2">
    <source>
        <dbReference type="ARBA" id="ARBA00022741"/>
    </source>
</evidence>
<reference evidence="6 7" key="1">
    <citation type="journal article" date="2003" name="Int. J. Syst. Evol. Microbiol.">
        <title>Virgibacillus carmonensis sp. nov., Virgibacillus necropolis sp. nov. and Virgibacillus picturae sp. nov., three novel species isolated from deteriorated mural paintings, transfer of the species of the genus salibacillus to Virgibacillus, as Virgibacillus marismortui comb. nov. and Virgibacillus salexigens comb. nov., and emended description of the genus Virgibacillus.</title>
        <authorList>
            <person name="Heyrman J."/>
            <person name="Logan N.A."/>
            <person name="Busse H.J."/>
            <person name="Balcaen A."/>
            <person name="Lebbe L."/>
            <person name="Rodriguez-Diaz M."/>
            <person name="Swings J."/>
            <person name="De Vos P."/>
        </authorList>
    </citation>
    <scope>NUCLEOTIDE SEQUENCE [LARGE SCALE GENOMIC DNA]</scope>
    <source>
        <strain evidence="6 7">LMG 19488</strain>
    </source>
</reference>
<dbReference type="Gene3D" id="3.40.50.20">
    <property type="match status" value="1"/>
</dbReference>
<gene>
    <name evidence="6" type="ORF">CFK40_08770</name>
</gene>
<dbReference type="OrthoDB" id="9786585at2"/>
<dbReference type="Pfam" id="PF08443">
    <property type="entry name" value="RimK"/>
    <property type="match status" value="1"/>
</dbReference>
<evidence type="ECO:0000259" key="5">
    <source>
        <dbReference type="PROSITE" id="PS50975"/>
    </source>
</evidence>
<evidence type="ECO:0000256" key="1">
    <source>
        <dbReference type="ARBA" id="ARBA00022723"/>
    </source>
</evidence>
<dbReference type="GO" id="GO:0005737">
    <property type="term" value="C:cytoplasm"/>
    <property type="evidence" value="ECO:0007669"/>
    <property type="project" value="TreeGrafter"/>
</dbReference>
<dbReference type="GO" id="GO:0018169">
    <property type="term" value="F:ribosomal S6-glutamic acid ligase activity"/>
    <property type="evidence" value="ECO:0007669"/>
    <property type="project" value="TreeGrafter"/>
</dbReference>
<feature type="domain" description="ATP-grasp" evidence="5">
    <location>
        <begin position="104"/>
        <end position="293"/>
    </location>
</feature>
<evidence type="ECO:0000313" key="6">
    <source>
        <dbReference type="EMBL" id="ASN05096.1"/>
    </source>
</evidence>
<evidence type="ECO:0000313" key="7">
    <source>
        <dbReference type="Proteomes" id="UP000204391"/>
    </source>
</evidence>
<dbReference type="NCBIfam" id="TIGR00768">
    <property type="entry name" value="rimK_fam"/>
    <property type="match status" value="1"/>
</dbReference>
<dbReference type="PROSITE" id="PS50975">
    <property type="entry name" value="ATP_GRASP"/>
    <property type="match status" value="1"/>
</dbReference>
<evidence type="ECO:0000256" key="3">
    <source>
        <dbReference type="ARBA" id="ARBA00022840"/>
    </source>
</evidence>
<proteinExistence type="predicted"/>
<dbReference type="Gene3D" id="3.30.470.20">
    <property type="entry name" value="ATP-grasp fold, B domain"/>
    <property type="match status" value="1"/>
</dbReference>
<dbReference type="GO" id="GO:0046872">
    <property type="term" value="F:metal ion binding"/>
    <property type="evidence" value="ECO:0007669"/>
    <property type="project" value="UniProtKB-KW"/>
</dbReference>
<dbReference type="PANTHER" id="PTHR21621">
    <property type="entry name" value="RIBOSOMAL PROTEIN S6 MODIFICATION PROTEIN"/>
    <property type="match status" value="1"/>
</dbReference>
<keyword evidence="6" id="KW-0436">Ligase</keyword>
<dbReference type="InterPro" id="IPR004666">
    <property type="entry name" value="Rp_bS6_RimK/Lys_biosynth_LsyX"/>
</dbReference>
<keyword evidence="7" id="KW-1185">Reference proteome</keyword>
<dbReference type="SUPFAM" id="SSF56059">
    <property type="entry name" value="Glutathione synthetase ATP-binding domain-like"/>
    <property type="match status" value="1"/>
</dbReference>
<accession>A0A221MBP9</accession>
<dbReference type="Proteomes" id="UP000204391">
    <property type="component" value="Chromosome"/>
</dbReference>
<dbReference type="GO" id="GO:0009432">
    <property type="term" value="P:SOS response"/>
    <property type="evidence" value="ECO:0007669"/>
    <property type="project" value="TreeGrafter"/>
</dbReference>
<dbReference type="InterPro" id="IPR011761">
    <property type="entry name" value="ATP-grasp"/>
</dbReference>
<dbReference type="PANTHER" id="PTHR21621:SF0">
    <property type="entry name" value="BETA-CITRYLGLUTAMATE SYNTHASE B-RELATED"/>
    <property type="match status" value="1"/>
</dbReference>
<dbReference type="GO" id="GO:0005524">
    <property type="term" value="F:ATP binding"/>
    <property type="evidence" value="ECO:0007669"/>
    <property type="project" value="UniProtKB-UniRule"/>
</dbReference>
<dbReference type="AlphaFoldDB" id="A0A221MBP9"/>
<keyword evidence="3 4" id="KW-0067">ATP-binding</keyword>
<protein>
    <submittedName>
        <fullName evidence="6">RimK family alpha-L-glutamate ligase</fullName>
    </submittedName>
</protein>
<keyword evidence="1" id="KW-0479">Metal-binding</keyword>
<name>A0A221MBP9_9BACI</name>
<organism evidence="6 7">
    <name type="scientific">Virgibacillus necropolis</name>
    <dbReference type="NCBI Taxonomy" id="163877"/>
    <lineage>
        <taxon>Bacteria</taxon>
        <taxon>Bacillati</taxon>
        <taxon>Bacillota</taxon>
        <taxon>Bacilli</taxon>
        <taxon>Bacillales</taxon>
        <taxon>Bacillaceae</taxon>
        <taxon>Virgibacillus</taxon>
    </lineage>
</organism>
<sequence length="301" mass="33708">MEMNGWIIYNGYLRGSKFLDFAEWLQEAARQKEVTTSIWKNSELLAYLADQKPTLLHVNDHHLPEFVIFTDKDIYLANQLEQMGIRVYNSSDAIRVSDDKILTYQALSSQNLPIPKTVIAPKVFTNDTDVDYAVCQQAIHTLGLPLIMKEAFGSFGEQVYLVHTEVELEKKAKSLQGKAFIFQEFIVSSYGRDMRLHVVGDEVVAAMVRTASDDFRANVTAGGTMQAYQPTDKEIAIAVAATKAIGADFAGVDLLFGTDGNPIICEINSNAHIRNMFDCTKVNVADYIIDYIIDMQKGLFQ</sequence>
<evidence type="ECO:0000256" key="4">
    <source>
        <dbReference type="PROSITE-ProRule" id="PRU00409"/>
    </source>
</evidence>
<dbReference type="Gene3D" id="3.30.1490.20">
    <property type="entry name" value="ATP-grasp fold, A domain"/>
    <property type="match status" value="1"/>
</dbReference>
<dbReference type="InterPro" id="IPR013651">
    <property type="entry name" value="ATP-grasp_RimK-type"/>
</dbReference>
<dbReference type="InterPro" id="IPR013815">
    <property type="entry name" value="ATP_grasp_subdomain_1"/>
</dbReference>
<dbReference type="KEGG" id="vne:CFK40_08770"/>
<keyword evidence="2 4" id="KW-0547">Nucleotide-binding</keyword>
<dbReference type="EMBL" id="CP022437">
    <property type="protein sequence ID" value="ASN05096.1"/>
    <property type="molecule type" value="Genomic_DNA"/>
</dbReference>